<organism evidence="1 2">
    <name type="scientific">Phragmitibacter flavus</name>
    <dbReference type="NCBI Taxonomy" id="2576071"/>
    <lineage>
        <taxon>Bacteria</taxon>
        <taxon>Pseudomonadati</taxon>
        <taxon>Verrucomicrobiota</taxon>
        <taxon>Verrucomicrobiia</taxon>
        <taxon>Verrucomicrobiales</taxon>
        <taxon>Verrucomicrobiaceae</taxon>
        <taxon>Phragmitibacter</taxon>
    </lineage>
</organism>
<sequence length="408" mass="44674">MSAATPLSADDPRAALQAAMLDEDLAAIKAAVGKGRELLGDQAGVPEATDDHRPVPDSARRLTADEARLAAQKSFSKLDQMAFWKIGVDPTRLTSPLRAPASVVACMIAFHRAKLGDDTKALQRATNAADFLIWAQEQAGAGCFPFPAAKNTSQDRAMQVATRFLERAGEAGKLDETVRNGWAYEDHGDGGLQFDNGECGVALLELYEVTQDQRYLDSALKAADWTITRPLCTNWNYNSFSVHLLAKAHQVTKQPKYLEAALKKALLGVIPGQLTDGPQAGRWMDPHNARPAYHYVMMSSLARLASELREDHPDFPVVMKSLRLGLSSRNHEILTLGVMNKDKSAECLTLVKNLFAADESFLVETHTVGALDMVHRLASEEFRRGKFPLGPRGWGELLEKCATVDSLH</sequence>
<accession>A0A5R8KBL9</accession>
<gene>
    <name evidence="1" type="ORF">FEM03_15325</name>
</gene>
<reference evidence="1 2" key="1">
    <citation type="submission" date="2019-05" db="EMBL/GenBank/DDBJ databases">
        <title>Verrucobacter flavum gen. nov., sp. nov. a new member of the family Verrucomicrobiaceae.</title>
        <authorList>
            <person name="Szuroczki S."/>
            <person name="Abbaszade G."/>
            <person name="Szabo A."/>
            <person name="Felfoldi T."/>
            <person name="Schumann P."/>
            <person name="Boka K."/>
            <person name="Keki Z."/>
            <person name="Toumi M."/>
            <person name="Toth E."/>
        </authorList>
    </citation>
    <scope>NUCLEOTIDE SEQUENCE [LARGE SCALE GENOMIC DNA]</scope>
    <source>
        <strain evidence="1 2">MG-N-17</strain>
    </source>
</reference>
<name>A0A5R8KBL9_9BACT</name>
<comment type="caution">
    <text evidence="1">The sequence shown here is derived from an EMBL/GenBank/DDBJ whole genome shotgun (WGS) entry which is preliminary data.</text>
</comment>
<evidence type="ECO:0008006" key="3">
    <source>
        <dbReference type="Google" id="ProtNLM"/>
    </source>
</evidence>
<dbReference type="GO" id="GO:0005975">
    <property type="term" value="P:carbohydrate metabolic process"/>
    <property type="evidence" value="ECO:0007669"/>
    <property type="project" value="InterPro"/>
</dbReference>
<dbReference type="RefSeq" id="WP_138087162.1">
    <property type="nucleotide sequence ID" value="NZ_VAUV01000011.1"/>
</dbReference>
<dbReference type="OrthoDB" id="274515at2"/>
<dbReference type="InterPro" id="IPR008928">
    <property type="entry name" value="6-hairpin_glycosidase_sf"/>
</dbReference>
<dbReference type="SUPFAM" id="SSF48208">
    <property type="entry name" value="Six-hairpin glycosidases"/>
    <property type="match status" value="1"/>
</dbReference>
<dbReference type="EMBL" id="VAUV01000011">
    <property type="protein sequence ID" value="TLD69702.1"/>
    <property type="molecule type" value="Genomic_DNA"/>
</dbReference>
<dbReference type="Gene3D" id="1.50.10.20">
    <property type="match status" value="1"/>
</dbReference>
<evidence type="ECO:0000313" key="2">
    <source>
        <dbReference type="Proteomes" id="UP000306196"/>
    </source>
</evidence>
<dbReference type="AlphaFoldDB" id="A0A5R8KBL9"/>
<keyword evidence="2" id="KW-1185">Reference proteome</keyword>
<dbReference type="Proteomes" id="UP000306196">
    <property type="component" value="Unassembled WGS sequence"/>
</dbReference>
<protein>
    <recommendedName>
        <fullName evidence="3">Alginate lyase domain-containing protein</fullName>
    </recommendedName>
</protein>
<evidence type="ECO:0000313" key="1">
    <source>
        <dbReference type="EMBL" id="TLD69702.1"/>
    </source>
</evidence>
<proteinExistence type="predicted"/>